<keyword evidence="1" id="KW-0472">Membrane</keyword>
<comment type="caution">
    <text evidence="4">The sequence shown here is derived from an EMBL/GenBank/DDBJ whole genome shotgun (WGS) entry which is preliminary data.</text>
</comment>
<evidence type="ECO:0000256" key="2">
    <source>
        <dbReference type="SAM" id="MobiDB-lite"/>
    </source>
</evidence>
<evidence type="ECO:0000259" key="3">
    <source>
        <dbReference type="PROSITE" id="PS50866"/>
    </source>
</evidence>
<dbReference type="SUPFAM" id="SSF101576">
    <property type="entry name" value="Supernatant protein factor (SPF), C-terminal domain"/>
    <property type="match status" value="1"/>
</dbReference>
<dbReference type="AlphaFoldDB" id="A0A9N9K9H3"/>
<feature type="non-terminal residue" evidence="4">
    <location>
        <position position="1"/>
    </location>
</feature>
<sequence length="74" mass="8260">VQTGGSFDIDYIVTDPREYSFCFSNDMSTFAEKLVDFEISIENEPRAELPPSKGITPDQTSSMEESCLRLSSSL</sequence>
<name>A0A9N9K9H3_9GLOM</name>
<organism evidence="4 5">
    <name type="scientific">Dentiscutata erythropus</name>
    <dbReference type="NCBI Taxonomy" id="1348616"/>
    <lineage>
        <taxon>Eukaryota</taxon>
        <taxon>Fungi</taxon>
        <taxon>Fungi incertae sedis</taxon>
        <taxon>Mucoromycota</taxon>
        <taxon>Glomeromycotina</taxon>
        <taxon>Glomeromycetes</taxon>
        <taxon>Diversisporales</taxon>
        <taxon>Gigasporaceae</taxon>
        <taxon>Dentiscutata</taxon>
    </lineage>
</organism>
<dbReference type="Proteomes" id="UP000789405">
    <property type="component" value="Unassembled WGS sequence"/>
</dbReference>
<evidence type="ECO:0000313" key="4">
    <source>
        <dbReference type="EMBL" id="CAG8815831.1"/>
    </source>
</evidence>
<feature type="compositionally biased region" description="Polar residues" evidence="2">
    <location>
        <begin position="57"/>
        <end position="74"/>
    </location>
</feature>
<dbReference type="InterPro" id="IPR009038">
    <property type="entry name" value="GOLD_dom"/>
</dbReference>
<accession>A0A9N9K9H3</accession>
<protein>
    <submittedName>
        <fullName evidence="4">11138_t:CDS:1</fullName>
    </submittedName>
</protein>
<comment type="subcellular location">
    <subcellularLocation>
        <location evidence="1">Membrane</location>
        <topology evidence="1">Single-pass type I membrane protein</topology>
    </subcellularLocation>
</comment>
<proteinExistence type="inferred from homology"/>
<evidence type="ECO:0000256" key="1">
    <source>
        <dbReference type="RuleBase" id="RU003827"/>
    </source>
</evidence>
<feature type="domain" description="GOLD" evidence="3">
    <location>
        <begin position="1"/>
        <end position="41"/>
    </location>
</feature>
<dbReference type="PROSITE" id="PS50866">
    <property type="entry name" value="GOLD"/>
    <property type="match status" value="1"/>
</dbReference>
<keyword evidence="5" id="KW-1185">Reference proteome</keyword>
<evidence type="ECO:0000313" key="5">
    <source>
        <dbReference type="Proteomes" id="UP000789405"/>
    </source>
</evidence>
<keyword evidence="1" id="KW-0812">Transmembrane</keyword>
<dbReference type="OrthoDB" id="1929172at2759"/>
<reference evidence="4" key="1">
    <citation type="submission" date="2021-06" db="EMBL/GenBank/DDBJ databases">
        <authorList>
            <person name="Kallberg Y."/>
            <person name="Tangrot J."/>
            <person name="Rosling A."/>
        </authorList>
    </citation>
    <scope>NUCLEOTIDE SEQUENCE</scope>
    <source>
        <strain evidence="4">MA453B</strain>
    </source>
</reference>
<gene>
    <name evidence="4" type="ORF">DERYTH_LOCUS26173</name>
</gene>
<comment type="similarity">
    <text evidence="1">Belongs to the EMP24/GP25L family.</text>
</comment>
<feature type="region of interest" description="Disordered" evidence="2">
    <location>
        <begin position="45"/>
        <end position="74"/>
    </location>
</feature>
<dbReference type="InterPro" id="IPR036598">
    <property type="entry name" value="GOLD_dom_sf"/>
</dbReference>
<feature type="non-terminal residue" evidence="4">
    <location>
        <position position="74"/>
    </location>
</feature>
<dbReference type="GO" id="GO:0016020">
    <property type="term" value="C:membrane"/>
    <property type="evidence" value="ECO:0007669"/>
    <property type="project" value="UniProtKB-SubCell"/>
</dbReference>
<dbReference type="Pfam" id="PF01105">
    <property type="entry name" value="EMP24_GP25L"/>
    <property type="match status" value="1"/>
</dbReference>
<dbReference type="EMBL" id="CAJVPY010053105">
    <property type="protein sequence ID" value="CAG8815831.1"/>
    <property type="molecule type" value="Genomic_DNA"/>
</dbReference>